<feature type="compositionally biased region" description="Low complexity" evidence="7">
    <location>
        <begin position="1420"/>
        <end position="1429"/>
    </location>
</feature>
<evidence type="ECO:0000256" key="1">
    <source>
        <dbReference type="ARBA" id="ARBA00004123"/>
    </source>
</evidence>
<feature type="region of interest" description="Disordered" evidence="7">
    <location>
        <begin position="1118"/>
        <end position="1231"/>
    </location>
</feature>
<feature type="region of interest" description="Disordered" evidence="7">
    <location>
        <begin position="1918"/>
        <end position="1941"/>
    </location>
</feature>
<feature type="compositionally biased region" description="Polar residues" evidence="7">
    <location>
        <begin position="1454"/>
        <end position="1468"/>
    </location>
</feature>
<feature type="compositionally biased region" description="Polar residues" evidence="7">
    <location>
        <begin position="1620"/>
        <end position="1633"/>
    </location>
</feature>
<name>A0A5J5DNL9_9PERO</name>
<feature type="region of interest" description="Disordered" evidence="7">
    <location>
        <begin position="336"/>
        <end position="489"/>
    </location>
</feature>
<feature type="region of interest" description="Disordered" evidence="7">
    <location>
        <begin position="1761"/>
        <end position="1883"/>
    </location>
</feature>
<feature type="compositionally biased region" description="Polar residues" evidence="7">
    <location>
        <begin position="451"/>
        <end position="466"/>
    </location>
</feature>
<feature type="domain" description="HTH psq-type" evidence="8">
    <location>
        <begin position="481"/>
        <end position="533"/>
    </location>
</feature>
<feature type="compositionally biased region" description="Basic and acidic residues" evidence="7">
    <location>
        <begin position="1816"/>
        <end position="1841"/>
    </location>
</feature>
<dbReference type="FunFam" id="1.10.10.60:FF:000019">
    <property type="entry name" value="Ligand-dependent corepressor isoform 1"/>
    <property type="match status" value="1"/>
</dbReference>
<feature type="DNA-binding region" description="H-T-H motif" evidence="6">
    <location>
        <begin position="509"/>
        <end position="529"/>
    </location>
</feature>
<accession>A0A5J5DNL9</accession>
<protein>
    <recommendedName>
        <fullName evidence="8">HTH psq-type domain-containing protein</fullName>
    </recommendedName>
</protein>
<dbReference type="GO" id="GO:0005634">
    <property type="term" value="C:nucleus"/>
    <property type="evidence" value="ECO:0007669"/>
    <property type="project" value="UniProtKB-SubCell"/>
</dbReference>
<feature type="non-terminal residue" evidence="9">
    <location>
        <position position="2582"/>
    </location>
</feature>
<evidence type="ECO:0000256" key="5">
    <source>
        <dbReference type="ARBA" id="ARBA00023242"/>
    </source>
</evidence>
<feature type="compositionally biased region" description="Low complexity" evidence="7">
    <location>
        <begin position="378"/>
        <end position="387"/>
    </location>
</feature>
<feature type="compositionally biased region" description="Polar residues" evidence="7">
    <location>
        <begin position="1334"/>
        <end position="1346"/>
    </location>
</feature>
<evidence type="ECO:0000313" key="9">
    <source>
        <dbReference type="EMBL" id="KAA8594829.1"/>
    </source>
</evidence>
<feature type="compositionally biased region" description="Polar residues" evidence="7">
    <location>
        <begin position="414"/>
        <end position="433"/>
    </location>
</feature>
<gene>
    <name evidence="9" type="ORF">FQN60_011964</name>
</gene>
<feature type="compositionally biased region" description="Polar residues" evidence="7">
    <location>
        <begin position="1846"/>
        <end position="1858"/>
    </location>
</feature>
<feature type="compositionally biased region" description="Basic and acidic residues" evidence="7">
    <location>
        <begin position="836"/>
        <end position="850"/>
    </location>
</feature>
<dbReference type="InterPro" id="IPR007889">
    <property type="entry name" value="HTH_Psq"/>
</dbReference>
<dbReference type="Pfam" id="PF05225">
    <property type="entry name" value="HTH_psq"/>
    <property type="match status" value="1"/>
</dbReference>
<comment type="subcellular location">
    <subcellularLocation>
        <location evidence="1 6">Nucleus</location>
    </subcellularLocation>
</comment>
<feature type="region of interest" description="Disordered" evidence="7">
    <location>
        <begin position="1416"/>
        <end position="1677"/>
    </location>
</feature>
<dbReference type="GO" id="GO:0003677">
    <property type="term" value="F:DNA binding"/>
    <property type="evidence" value="ECO:0007669"/>
    <property type="project" value="UniProtKB-UniRule"/>
</dbReference>
<comment type="caution">
    <text evidence="9">The sequence shown here is derived from an EMBL/GenBank/DDBJ whole genome shotgun (WGS) entry which is preliminary data.</text>
</comment>
<evidence type="ECO:0000256" key="3">
    <source>
        <dbReference type="ARBA" id="ARBA00023125"/>
    </source>
</evidence>
<evidence type="ECO:0000256" key="6">
    <source>
        <dbReference type="PROSITE-ProRule" id="PRU00320"/>
    </source>
</evidence>
<dbReference type="SUPFAM" id="SSF46689">
    <property type="entry name" value="Homeodomain-like"/>
    <property type="match status" value="1"/>
</dbReference>
<dbReference type="Pfam" id="PF15090">
    <property type="entry name" value="DUF4553"/>
    <property type="match status" value="1"/>
</dbReference>
<sequence>MATVRCPNCTAERKGFRRELDSWRHKLIHCVGFESILEGIYGPLLLRDLDLFDDCEPEEVDDWSPETSCSQCSFCSLPLDKLSSDQVPAATSPLSSPSDYSPCHAPTLSVSSQSAHRFLQAVFNKKDVSPGCDSNIPRVAQELMKKMIHQFALEYASKCLLHSSTNGVTTKTSSPLSETSDAPLDLTVSRTGEDKESQSDPDGVLDLSNRTSACSATSSSNYKASGRQRRRKEEYIERSLELSEGLLSKALKDIRSGRLQEQRAALLYGIPIHTLQQGLDGWAEGRQGMLHQLAPGIRDEVTSYNVMSSMLGGEARLVLQKVAAWAERAEIGGAADENEDLNFPSSSPTIYQPGGPQKTLPHSFFQLRDALQPPPSPTSSLEPLTSLRIPQVRSMSDHNRSIPAENGNMAENLLQRTSSMEGAASSSTATGRPSSLFKLRPPFLQHGCPGSANQSPHRLGTRGSSLDDSEDGGRDKDKQPRKKRGRYRQYDHELLEEAITMVMAGRMSVSKAQGVYGVPHSTLEYKVKERTGTLKNPPKKKSANFCSSNSNSSCSGTMTGSANSGTLSSAAGAKISLLLSFMEESGDLGQRGTKCRQSSPLGAVLNSLCPAHHSLLYQILKLARQEKLLFLNHRPVDQTESHCDHCGVNPQDISNAVSFSECKASNSPYYPLMSCDHQGHGSTVYHPGDPKSNCSIRHYPLTDCKSDTPLGSSYCCVQRCRMETYTVMCPKRLHCISCQKLAVGRVNNIVCAFASSPSLSKSPSRCPPSSSLCPSPSICYNQHNPHSCPCYLNHACLTQVRNTKERGVGDGDPPCPVLTREQSPSPPPLSPIPSDINKKTDEKPPSLLHHKQEVGADRMVKDGLVKASHHEADVDSTTEVEQKCRTLRSSQAERHPSGTSLQDVVNRFSEKLETIRPIEKDPPLVATAVNVSEKEQPQCPSTSQNLHFQADAHLTEIITTVLHTGSASDYNLSELFNRQDSKEPKSPNTRSRRRQEVLTAIATPADDASTRRQTLQIKRELAMFDQSFSRKKVPLAKRARLKDRNITVSTLPTSSDSNLVKEESKREMAVGVDPVENHRVREGPLNILTAESNRYDVKEEIQAVIVTEEVQIIKAEEKEREISSEEKDLTLESTQIPTPELQSKYGKQGSKCNSVQTQVMTLTATSEKRCSSPSKEDGIGSGAGSDRNLEEAPLGQSSDNRPGKDCYSPIIDRQKCQPHHSKDARRSRRNIVPPQRFSSYVTEPRFYVACFSESIFNQGTQKHKVLTSGTLDALSRDPDSEATKLESRSSPEHTLSFSFESTHKEQYGPFYTESKGLSTNQVFLQTLADKETGTAKQSADNRTNVSDCAAKPFGRLRSSPKRLLDSKTASRNPQNPSNMDVAMKSASCLESSPNSQVQYISPIKLMFVSPVKDKEGVRYSLKSASSGSSAQEPFDPCVESSWSGTLKKPKSQRTKSATSQVKSFSSPLKSATSPARSASSPAKSAPSSPKSASSSPKSPTSSPKSASSSPKSAPSSPKSASSPAKSASSPNKSAPSSPKSASSPAKSVSSPNKSASSPNKSASSSPKSASSPAKFPSSPKSTSSPTKPAFSPESASSSPKIGSRRSGEGTPNKRGAGVESQKSLGDSISFQETTPKRRPGRPKKLGPQLEQKAKRPIGRPRKEKALDSVMGAKTVSGKSVVESDVKDNVNRNLKITVVYGRSRRNKRMVSEGFDQLQTEFHDACQAVGLKRDLGILMHNPKTSSGSIKTASTELSEELNFVSPVKESAPQSSSNIKCQKREDSAPSRKPGRPAKVKISGISVTVTTVSPRQRKIQINKDNRRSPETLIHKKVVRPELKSAKEPWTISRQSTSKSSQTEEGVETEGESKGKLSNQPVAVRHSMRVRKPSIHLLHAVATSTSRSYSHSNALLRRSKQLLLNKASNERRQGEQRSSLETSREKRLLCGQESKNISQDLSRVAEVSIDPIFTPKETLRWWASSTEENTMNQELARRIRLISDTWVSNTVENQEKRTAFNSKIETKGNSSFTRNSKHSSVVRMLFDCPLNKPRSCSMPQLCSWFMQTTETQSLAIVKKASSRNPYEVMHFPRSAIKTSVCHSPQAERLRKHIKKFAKTVPKSPLQHQQAQRRLRKRNEALLSRHKIRRQLSTPRFATSRLNQGAKWWRSRAFDNYQTTLFRARTRFLTREERLRKRQRNKKNMKVATSFSKEHVLAGLQPKRKALRRSAKDQLSDHLEDCSATSSVDQTQEPVDVGKEQNLCCKAWSPETLKECRVFLRKINSPDNESTEEEWDSCTVTLDDGSPSAYLFAGRERELVGVVKAVKTERKMSTTSRELAGSAPKSVHEQDEMSVGRQKGKYKSPGVVSTEPPQPPPAKMLRQSRVRGLTGPRWCDFVLAEALIRALGRVSSTSSSTTLLISTSASGEVAGAFIRVRTVGRKPSSTTSCWKNTPRQWRSRVSSSVTGLYHSSTRRENILALEIRPVYINLARPSAVSVRRNSESITSILCAVSSATSPFFSATGPSSSCLSGGATCAATYLLCAGLLVRRLAALSDFLDDLVPAVLQLGDGILQFCSTAEVLGSDTVLQ</sequence>
<feature type="region of interest" description="Disordered" evidence="7">
    <location>
        <begin position="189"/>
        <end position="230"/>
    </location>
</feature>
<feature type="region of interest" description="Disordered" evidence="7">
    <location>
        <begin position="975"/>
        <end position="994"/>
    </location>
</feature>
<keyword evidence="5 6" id="KW-0539">Nucleus</keyword>
<dbReference type="PROSITE" id="PS50960">
    <property type="entry name" value="HTH_PSQ"/>
    <property type="match status" value="1"/>
</dbReference>
<feature type="compositionally biased region" description="Polar residues" evidence="7">
    <location>
        <begin position="1367"/>
        <end position="1378"/>
    </location>
</feature>
<feature type="region of interest" description="Disordered" evidence="7">
    <location>
        <begin position="1333"/>
        <end position="1388"/>
    </location>
</feature>
<feature type="compositionally biased region" description="Polar residues" evidence="7">
    <location>
        <begin position="1800"/>
        <end position="1809"/>
    </location>
</feature>
<evidence type="ECO:0000259" key="8">
    <source>
        <dbReference type="PROSITE" id="PS50960"/>
    </source>
</evidence>
<evidence type="ECO:0000256" key="7">
    <source>
        <dbReference type="SAM" id="MobiDB-lite"/>
    </source>
</evidence>
<feature type="compositionally biased region" description="Low complexity" evidence="7">
    <location>
        <begin position="1469"/>
        <end position="1599"/>
    </location>
</feature>
<evidence type="ECO:0000256" key="2">
    <source>
        <dbReference type="ARBA" id="ARBA00023015"/>
    </source>
</evidence>
<feature type="compositionally biased region" description="Basic and acidic residues" evidence="7">
    <location>
        <begin position="1274"/>
        <end position="1291"/>
    </location>
</feature>
<feature type="region of interest" description="Disordered" evidence="7">
    <location>
        <begin position="1274"/>
        <end position="1298"/>
    </location>
</feature>
<organism evidence="9 10">
    <name type="scientific">Etheostoma spectabile</name>
    <name type="common">orangethroat darter</name>
    <dbReference type="NCBI Taxonomy" id="54343"/>
    <lineage>
        <taxon>Eukaryota</taxon>
        <taxon>Metazoa</taxon>
        <taxon>Chordata</taxon>
        <taxon>Craniata</taxon>
        <taxon>Vertebrata</taxon>
        <taxon>Euteleostomi</taxon>
        <taxon>Actinopterygii</taxon>
        <taxon>Neopterygii</taxon>
        <taxon>Teleostei</taxon>
        <taxon>Neoteleostei</taxon>
        <taxon>Acanthomorphata</taxon>
        <taxon>Eupercaria</taxon>
        <taxon>Perciformes</taxon>
        <taxon>Percoidei</taxon>
        <taxon>Percidae</taxon>
        <taxon>Etheostomatinae</taxon>
        <taxon>Etheostoma</taxon>
    </lineage>
</organism>
<feature type="compositionally biased region" description="Polar residues" evidence="7">
    <location>
        <begin position="1150"/>
        <end position="1165"/>
    </location>
</feature>
<keyword evidence="2" id="KW-0805">Transcription regulation</keyword>
<dbReference type="Gene3D" id="1.10.10.60">
    <property type="entry name" value="Homeodomain-like"/>
    <property type="match status" value="2"/>
</dbReference>
<keyword evidence="3 6" id="KW-0238">DNA-binding</keyword>
<evidence type="ECO:0000313" key="10">
    <source>
        <dbReference type="Proteomes" id="UP000327493"/>
    </source>
</evidence>
<keyword evidence="10" id="KW-1185">Reference proteome</keyword>
<proteinExistence type="predicted"/>
<evidence type="ECO:0000256" key="4">
    <source>
        <dbReference type="ARBA" id="ARBA00023163"/>
    </source>
</evidence>
<dbReference type="EMBL" id="VOFY01000002">
    <property type="protein sequence ID" value="KAA8594829.1"/>
    <property type="molecule type" value="Genomic_DNA"/>
</dbReference>
<keyword evidence="4" id="KW-0804">Transcription</keyword>
<dbReference type="InterPro" id="IPR028104">
    <property type="entry name" value="DUF4553"/>
</dbReference>
<dbReference type="PANTHER" id="PTHR21545:SF10">
    <property type="entry name" value="LIGAND-DEPENDENT NUCLEAR RECEPTOR COREPRESSOR-LIKE PROTEIN"/>
    <property type="match status" value="1"/>
</dbReference>
<feature type="compositionally biased region" description="Basic and acidic residues" evidence="7">
    <location>
        <begin position="1118"/>
        <end position="1130"/>
    </location>
</feature>
<feature type="compositionally biased region" description="Basic residues" evidence="7">
    <location>
        <begin position="1216"/>
        <end position="1229"/>
    </location>
</feature>
<dbReference type="GO" id="GO:0006357">
    <property type="term" value="P:regulation of transcription by RNA polymerase II"/>
    <property type="evidence" value="ECO:0007669"/>
    <property type="project" value="TreeGrafter"/>
</dbReference>
<reference evidence="9 10" key="1">
    <citation type="submission" date="2019-08" db="EMBL/GenBank/DDBJ databases">
        <title>A chromosome-level genome assembly, high-density linkage maps, and genome scans reveal the genomic architecture of hybrid incompatibilities underlying speciation via character displacement in darters (Percidae: Etheostominae).</title>
        <authorList>
            <person name="Moran R.L."/>
            <person name="Catchen J.M."/>
            <person name="Fuller R.C."/>
        </authorList>
    </citation>
    <scope>NUCLEOTIDE SEQUENCE [LARGE SCALE GENOMIC DNA]</scope>
    <source>
        <strain evidence="9">EspeVRDwgs_2016</strain>
        <tissue evidence="9">Muscle</tissue>
    </source>
</reference>
<feature type="compositionally biased region" description="Basic and acidic residues" evidence="7">
    <location>
        <begin position="1166"/>
        <end position="1178"/>
    </location>
</feature>
<feature type="region of interest" description="Disordered" evidence="7">
    <location>
        <begin position="806"/>
        <end position="850"/>
    </location>
</feature>
<dbReference type="Proteomes" id="UP000327493">
    <property type="component" value="Chromosome 2"/>
</dbReference>
<feature type="region of interest" description="Disordered" evidence="7">
    <location>
        <begin position="2324"/>
        <end position="2374"/>
    </location>
</feature>
<feature type="compositionally biased region" description="Polar residues" evidence="7">
    <location>
        <begin position="208"/>
        <end position="223"/>
    </location>
</feature>
<feature type="compositionally biased region" description="Polar residues" evidence="7">
    <location>
        <begin position="1131"/>
        <end position="1141"/>
    </location>
</feature>
<dbReference type="InterPro" id="IPR009057">
    <property type="entry name" value="Homeodomain-like_sf"/>
</dbReference>
<dbReference type="PANTHER" id="PTHR21545">
    <property type="entry name" value="TRANSCRIPTION FACTOR MLR1/2"/>
    <property type="match status" value="1"/>
</dbReference>